<gene>
    <name evidence="2" type="ORF">CLAFUR5_05943</name>
</gene>
<organism evidence="2 3">
    <name type="scientific">Passalora fulva</name>
    <name type="common">Tomato leaf mold</name>
    <name type="synonym">Cladosporium fulvum</name>
    <dbReference type="NCBI Taxonomy" id="5499"/>
    <lineage>
        <taxon>Eukaryota</taxon>
        <taxon>Fungi</taxon>
        <taxon>Dikarya</taxon>
        <taxon>Ascomycota</taxon>
        <taxon>Pezizomycotina</taxon>
        <taxon>Dothideomycetes</taxon>
        <taxon>Dothideomycetidae</taxon>
        <taxon>Mycosphaerellales</taxon>
        <taxon>Mycosphaerellaceae</taxon>
        <taxon>Fulvia</taxon>
    </lineage>
</organism>
<accession>A0A9Q8P9D8</accession>
<protein>
    <submittedName>
        <fullName evidence="2">Uncharacterized protein</fullName>
    </submittedName>
</protein>
<dbReference type="EMBL" id="CP090167">
    <property type="protein sequence ID" value="UJO17957.1"/>
    <property type="molecule type" value="Genomic_DNA"/>
</dbReference>
<sequence length="115" mass="12521">MSYQRTAAYPHIDSSEDTPSEHSSLYTAWPTASPLKDASEGACGRKSRSEEPGSAERQQHILAGCSNPEKSAYSGTRLFAITEHGSIATLRTMPSSWTFQQRLVGEQAKGQSDND</sequence>
<reference evidence="2" key="2">
    <citation type="journal article" date="2022" name="Microb. Genom.">
        <title>A chromosome-scale genome assembly of the tomato pathogen Cladosporium fulvum reveals a compartmentalized genome architecture and the presence of a dispensable chromosome.</title>
        <authorList>
            <person name="Zaccaron A.Z."/>
            <person name="Chen L.H."/>
            <person name="Samaras A."/>
            <person name="Stergiopoulos I."/>
        </authorList>
    </citation>
    <scope>NUCLEOTIDE SEQUENCE</scope>
    <source>
        <strain evidence="2">Race5_Kim</strain>
    </source>
</reference>
<evidence type="ECO:0000313" key="3">
    <source>
        <dbReference type="Proteomes" id="UP000756132"/>
    </source>
</evidence>
<dbReference type="GeneID" id="71985821"/>
<dbReference type="Proteomes" id="UP000756132">
    <property type="component" value="Chromosome 5"/>
</dbReference>
<name>A0A9Q8P9D8_PASFU</name>
<keyword evidence="3" id="KW-1185">Reference proteome</keyword>
<feature type="region of interest" description="Disordered" evidence="1">
    <location>
        <begin position="1"/>
        <end position="60"/>
    </location>
</feature>
<evidence type="ECO:0000256" key="1">
    <source>
        <dbReference type="SAM" id="MobiDB-lite"/>
    </source>
</evidence>
<dbReference type="AlphaFoldDB" id="A0A9Q8P9D8"/>
<proteinExistence type="predicted"/>
<reference evidence="2" key="1">
    <citation type="submission" date="2021-12" db="EMBL/GenBank/DDBJ databases">
        <authorList>
            <person name="Zaccaron A."/>
            <person name="Stergiopoulos I."/>
        </authorList>
    </citation>
    <scope>NUCLEOTIDE SEQUENCE</scope>
    <source>
        <strain evidence="2">Race5_Kim</strain>
    </source>
</reference>
<dbReference type="KEGG" id="ffu:CLAFUR5_05943"/>
<evidence type="ECO:0000313" key="2">
    <source>
        <dbReference type="EMBL" id="UJO17957.1"/>
    </source>
</evidence>
<dbReference type="OrthoDB" id="3907968at2759"/>
<dbReference type="RefSeq" id="XP_047762323.1">
    <property type="nucleotide sequence ID" value="XM_047905091.1"/>
</dbReference>